<name>A0A975JF37_9RHOB</name>
<feature type="transmembrane region" description="Helical" evidence="1">
    <location>
        <begin position="104"/>
        <end position="122"/>
    </location>
</feature>
<feature type="transmembrane region" description="Helical" evidence="1">
    <location>
        <begin position="47"/>
        <end position="68"/>
    </location>
</feature>
<keyword evidence="1" id="KW-0472">Membrane</keyword>
<sequence>MSRPLTAYLALALAVLFAASPFFVPDFGGFDAEQFPVPQEDPPVQPAGYAFSIWGVIYLWLIAGLGYGALRRAEDGAWHAMRLPLIVSLAVGAAWLAVAVASPVWASVLIWVMLISALVALFRSPVQDSWFAALPVGLYAGWLSAASCVSLGLLAAGYGFVEETTAALGAIFLALVIASAVQSQLRRAPSYGIAVIWALIAVVVQNYATNSTVAALAAGGAIALIFPTVRAARS</sequence>
<gene>
    <name evidence="2" type="ORF">KDD17_04545</name>
</gene>
<evidence type="ECO:0000313" key="2">
    <source>
        <dbReference type="EMBL" id="QUJ77288.1"/>
    </source>
</evidence>
<keyword evidence="3" id="KW-1185">Reference proteome</keyword>
<proteinExistence type="predicted"/>
<keyword evidence="1" id="KW-0812">Transmembrane</keyword>
<feature type="transmembrane region" description="Helical" evidence="1">
    <location>
        <begin position="213"/>
        <end position="232"/>
    </location>
</feature>
<accession>A0A975JF37</accession>
<protein>
    <submittedName>
        <fullName evidence="2">Tryptophan-rich sensory protein</fullName>
    </submittedName>
</protein>
<dbReference type="EMBL" id="CP073581">
    <property type="protein sequence ID" value="QUJ77288.1"/>
    <property type="molecule type" value="Genomic_DNA"/>
</dbReference>
<evidence type="ECO:0000313" key="3">
    <source>
        <dbReference type="Proteomes" id="UP000683291"/>
    </source>
</evidence>
<feature type="transmembrane region" description="Helical" evidence="1">
    <location>
        <begin position="80"/>
        <end position="98"/>
    </location>
</feature>
<dbReference type="Proteomes" id="UP000683291">
    <property type="component" value="Chromosome 1"/>
</dbReference>
<dbReference type="PANTHER" id="PTHR33802:SF1">
    <property type="entry name" value="XK-RELATED PROTEIN"/>
    <property type="match status" value="1"/>
</dbReference>
<dbReference type="KEGG" id="sual:KDD17_04545"/>
<keyword evidence="1" id="KW-1133">Transmembrane helix</keyword>
<feature type="transmembrane region" description="Helical" evidence="1">
    <location>
        <begin position="164"/>
        <end position="181"/>
    </location>
</feature>
<dbReference type="PANTHER" id="PTHR33802">
    <property type="entry name" value="SI:CH211-161H7.5-RELATED"/>
    <property type="match status" value="1"/>
</dbReference>
<reference evidence="2" key="1">
    <citation type="submission" date="2021-04" db="EMBL/GenBank/DDBJ databases">
        <title>Complete genome sequence for Sulfitobacter sp. strain JK7-1.</title>
        <authorList>
            <person name="Park S.-J."/>
        </authorList>
    </citation>
    <scope>NUCLEOTIDE SEQUENCE</scope>
    <source>
        <strain evidence="2">JK7-1</strain>
    </source>
</reference>
<dbReference type="RefSeq" id="WP_212705484.1">
    <property type="nucleotide sequence ID" value="NZ_CP073581.1"/>
</dbReference>
<organism evidence="2 3">
    <name type="scientific">Sulfitobacter albidus</name>
    <dbReference type="NCBI Taxonomy" id="2829501"/>
    <lineage>
        <taxon>Bacteria</taxon>
        <taxon>Pseudomonadati</taxon>
        <taxon>Pseudomonadota</taxon>
        <taxon>Alphaproteobacteria</taxon>
        <taxon>Rhodobacterales</taxon>
        <taxon>Roseobacteraceae</taxon>
        <taxon>Sulfitobacter</taxon>
    </lineage>
</organism>
<feature type="transmembrane region" description="Helical" evidence="1">
    <location>
        <begin position="188"/>
        <end position="207"/>
    </location>
</feature>
<evidence type="ECO:0000256" key="1">
    <source>
        <dbReference type="SAM" id="Phobius"/>
    </source>
</evidence>
<feature type="transmembrane region" description="Helical" evidence="1">
    <location>
        <begin position="134"/>
        <end position="158"/>
    </location>
</feature>
<dbReference type="AlphaFoldDB" id="A0A975JF37"/>